<dbReference type="EMBL" id="JADJNC010000004">
    <property type="protein sequence ID" value="MBK7422217.1"/>
    <property type="molecule type" value="Genomic_DNA"/>
</dbReference>
<name>A0A9D7FAR5_9RHOO</name>
<comment type="caution">
    <text evidence="2">The sequence shown here is derived from an EMBL/GenBank/DDBJ whole genome shotgun (WGS) entry which is preliminary data.</text>
</comment>
<dbReference type="Proteomes" id="UP000886602">
    <property type="component" value="Unassembled WGS sequence"/>
</dbReference>
<evidence type="ECO:0000313" key="2">
    <source>
        <dbReference type="EMBL" id="MBK7422217.1"/>
    </source>
</evidence>
<evidence type="ECO:0000256" key="1">
    <source>
        <dbReference type="SAM" id="MobiDB-lite"/>
    </source>
</evidence>
<evidence type="ECO:0000313" key="3">
    <source>
        <dbReference type="Proteomes" id="UP000886602"/>
    </source>
</evidence>
<reference evidence="2" key="1">
    <citation type="submission" date="2020-10" db="EMBL/GenBank/DDBJ databases">
        <title>Connecting structure to function with the recovery of over 1000 high-quality activated sludge metagenome-assembled genomes encoding full-length rRNA genes using long-read sequencing.</title>
        <authorList>
            <person name="Singleton C.M."/>
            <person name="Petriglieri F."/>
            <person name="Kristensen J.M."/>
            <person name="Kirkegaard R.H."/>
            <person name="Michaelsen T.Y."/>
            <person name="Andersen M.H."/>
            <person name="Karst S.M."/>
            <person name="Dueholm M.S."/>
            <person name="Nielsen P.H."/>
            <person name="Albertsen M."/>
        </authorList>
    </citation>
    <scope>NUCLEOTIDE SEQUENCE</scope>
    <source>
        <strain evidence="2">EsbW_18-Q3-R4-48_MAXAC.044</strain>
    </source>
</reference>
<organism evidence="2 3">
    <name type="scientific">Candidatus Propionivibrio dominans</name>
    <dbReference type="NCBI Taxonomy" id="2954373"/>
    <lineage>
        <taxon>Bacteria</taxon>
        <taxon>Pseudomonadati</taxon>
        <taxon>Pseudomonadota</taxon>
        <taxon>Betaproteobacteria</taxon>
        <taxon>Rhodocyclales</taxon>
        <taxon>Rhodocyclaceae</taxon>
        <taxon>Propionivibrio</taxon>
    </lineage>
</organism>
<dbReference type="AlphaFoldDB" id="A0A9D7FAR5"/>
<gene>
    <name evidence="2" type="ORF">IPJ48_03470</name>
</gene>
<accession>A0A9D7FAR5</accession>
<dbReference type="Pfam" id="PF03682">
    <property type="entry name" value="UPF0158"/>
    <property type="match status" value="1"/>
</dbReference>
<protein>
    <submittedName>
        <fullName evidence="2">Uncharacterized protein</fullName>
    </submittedName>
</protein>
<dbReference type="InterPro" id="IPR005361">
    <property type="entry name" value="UPF0158"/>
</dbReference>
<feature type="region of interest" description="Disordered" evidence="1">
    <location>
        <begin position="140"/>
        <end position="162"/>
    </location>
</feature>
<sequence length="162" mass="18897">MKPADPPARVRFSELLDAFYFVSVDISYLHEAYINPATGKIFYVSPEIEDESETPDDFETSDRYIAVPHKNDLNLGRDLVFSFVDDELPEHFETVAGFFRRKGAYRRFKDFLYRRDLLDKWHAFESRATENELRAWAKAQGIEFTDERPQAGQEGTPDAHRP</sequence>
<proteinExistence type="predicted"/>